<evidence type="ECO:0000313" key="11">
    <source>
        <dbReference type="Proteomes" id="UP000735302"/>
    </source>
</evidence>
<feature type="compositionally biased region" description="Polar residues" evidence="7">
    <location>
        <begin position="625"/>
        <end position="640"/>
    </location>
</feature>
<feature type="domain" description="UBP-type" evidence="9">
    <location>
        <begin position="41"/>
        <end position="180"/>
    </location>
</feature>
<evidence type="ECO:0000313" key="10">
    <source>
        <dbReference type="EMBL" id="GFO47271.1"/>
    </source>
</evidence>
<dbReference type="InterPro" id="IPR001394">
    <property type="entry name" value="Peptidase_C19_UCH"/>
</dbReference>
<evidence type="ECO:0000256" key="6">
    <source>
        <dbReference type="PROSITE-ProRule" id="PRU00502"/>
    </source>
</evidence>
<dbReference type="Gene3D" id="3.90.70.10">
    <property type="entry name" value="Cysteine proteinases"/>
    <property type="match status" value="2"/>
</dbReference>
<dbReference type="GO" id="GO:0008270">
    <property type="term" value="F:zinc ion binding"/>
    <property type="evidence" value="ECO:0007669"/>
    <property type="project" value="UniProtKB-KW"/>
</dbReference>
<dbReference type="InterPro" id="IPR013083">
    <property type="entry name" value="Znf_RING/FYVE/PHD"/>
</dbReference>
<dbReference type="SUPFAM" id="SSF57850">
    <property type="entry name" value="RING/U-box"/>
    <property type="match status" value="1"/>
</dbReference>
<proteinExistence type="predicted"/>
<dbReference type="InterPro" id="IPR050185">
    <property type="entry name" value="Ub_carboxyl-term_hydrolase"/>
</dbReference>
<feature type="compositionally biased region" description="Basic and acidic residues" evidence="7">
    <location>
        <begin position="515"/>
        <end position="535"/>
    </location>
</feature>
<feature type="compositionally biased region" description="Basic residues" evidence="7">
    <location>
        <begin position="496"/>
        <end position="513"/>
    </location>
</feature>
<feature type="compositionally biased region" description="Basic and acidic residues" evidence="7">
    <location>
        <begin position="844"/>
        <end position="863"/>
    </location>
</feature>
<feature type="region of interest" description="Disordered" evidence="7">
    <location>
        <begin position="184"/>
        <end position="204"/>
    </location>
</feature>
<dbReference type="PROSITE" id="PS00973">
    <property type="entry name" value="USP_2"/>
    <property type="match status" value="1"/>
</dbReference>
<evidence type="ECO:0000256" key="4">
    <source>
        <dbReference type="ARBA" id="ARBA00022771"/>
    </source>
</evidence>
<keyword evidence="10" id="KW-0378">Hydrolase</keyword>
<feature type="region of interest" description="Disordered" evidence="7">
    <location>
        <begin position="806"/>
        <end position="876"/>
    </location>
</feature>
<dbReference type="InterPro" id="IPR028889">
    <property type="entry name" value="USP"/>
</dbReference>
<dbReference type="Proteomes" id="UP000735302">
    <property type="component" value="Unassembled WGS sequence"/>
</dbReference>
<dbReference type="EC" id="3.4.19.12" evidence="2"/>
<evidence type="ECO:0000256" key="5">
    <source>
        <dbReference type="ARBA" id="ARBA00022833"/>
    </source>
</evidence>
<sequence>MRVIETDPSVLYKMGKNKKIKKQKIRNAKENDADDSSEDGNGCPHVSKAVDPTAMRKVVHKPTVTLGECTGCSKDAPKTTSRDLFGSVIEGPVAASAGDELDSVETTVCICLQCGHQGCDRNSANKHALKHYKTPHTGLHCIVVNLTTWSTWCYICDEEVPPGGGKIKTCIDFLQKQTGITKPDTAQASARPLESPVNETPFPSSNSIGMKNVAPVSCIKVKGLSNLGNTCFFNAVMQSMCQTRGLDAILSDRSKQGTVCSIPGLDFCPETDSSSSEDDQEEEAAGRKKPLPSIQTNLGDAGQVTLALLSFVQEMTGGTTRNGIVNPTPLFTQVCKKAPRFKGFQQQDSHELLRYLVDCIRTEEIKRGQASILKFFRLPETISPKRVDEETKMKVKEYGRQVKHTFLDSLFGGQLVSTVKCEECKTVSQIFEAFLDLSLPVMEEKPQRPNLVLIGKKKDQVTLVDGAEDAGGGATASGGADADAFPDRPSKYQERKNKRLAKKDTKRKAKLQKSKSFENKENGSNCSKEDRRVGPDSEGGSDESRTGNEKESGALESPSTGQTLTTGRPIRSVLTPHSSNTSVESGVDCHQDRGKRGSKTADQDETDDPSDADVEDNLESDLSRIGSTVTMCQTGASPLTNGDGMASPPEDTKDGTTTETSFIISLGNSEPHQSITQVSASNSGADQCSLSVSSTVCVSSEGLRLAEDVDDQRTDPCVQDRQEVTSEEVSLCEAVSGISLNENHMSGVDGAEIVYEVSVSNSTDHQQVVQLSNGVGRLTVHDSDITGEGDHVIQPCEKAEVSHKAPLVNGDHSHGGEDASSSTQGDNGQCQMSATFTVALPDSNNKHIGDDQMKEEPGNRGKDSGSSSKQQDKEEVELAGLHRETRSSLPGEDKQSQIPCQNVIKAKHEYLREARSFSMNTLAPRYHPSPKECSILSCLNQFTAAELLTGSNKFGCKECTRRRRQNSHAGKGDKKSKETVYSNASKQYLIFRPPAVLTLHLKRFEQTGLTSRKVNRHVDFPLLLDLAPYCSSLCLGVKEAQSKVLYSLYAVVEHSGRLSGGHYTAYIKVRPGLTSHTQFLHTRPPAPLDLLHVYLDRIVKSKELGSDVSGEAESQTKQETWSSPVDKDVEERAESLHPPGRWFHISDSRVNEVTEAVVLKAQAYLLFYERIF</sequence>
<dbReference type="AlphaFoldDB" id="A0AAV4DT67"/>
<dbReference type="PROSITE" id="PS50271">
    <property type="entry name" value="ZF_UBP"/>
    <property type="match status" value="1"/>
</dbReference>
<dbReference type="PANTHER" id="PTHR21646:SF39">
    <property type="entry name" value="UBIQUITIN CARBOXYL-TERMINAL HYDROLASE 16"/>
    <property type="match status" value="1"/>
</dbReference>
<evidence type="ECO:0000256" key="2">
    <source>
        <dbReference type="ARBA" id="ARBA00012759"/>
    </source>
</evidence>
<feature type="compositionally biased region" description="Basic residues" evidence="7">
    <location>
        <begin position="15"/>
        <end position="26"/>
    </location>
</feature>
<dbReference type="InterPro" id="IPR018200">
    <property type="entry name" value="USP_CS"/>
</dbReference>
<feature type="compositionally biased region" description="Polar residues" evidence="7">
    <location>
        <begin position="819"/>
        <end position="836"/>
    </location>
</feature>
<dbReference type="EMBL" id="BLXT01008287">
    <property type="protein sequence ID" value="GFO47271.1"/>
    <property type="molecule type" value="Genomic_DNA"/>
</dbReference>
<dbReference type="InterPro" id="IPR038765">
    <property type="entry name" value="Papain-like_cys_pep_sf"/>
</dbReference>
<reference evidence="10 11" key="1">
    <citation type="journal article" date="2021" name="Elife">
        <title>Chloroplast acquisition without the gene transfer in kleptoplastic sea slugs, Plakobranchus ocellatus.</title>
        <authorList>
            <person name="Maeda T."/>
            <person name="Takahashi S."/>
            <person name="Yoshida T."/>
            <person name="Shimamura S."/>
            <person name="Takaki Y."/>
            <person name="Nagai Y."/>
            <person name="Toyoda A."/>
            <person name="Suzuki Y."/>
            <person name="Arimoto A."/>
            <person name="Ishii H."/>
            <person name="Satoh N."/>
            <person name="Nishiyama T."/>
            <person name="Hasebe M."/>
            <person name="Maruyama T."/>
            <person name="Minagawa J."/>
            <person name="Obokata J."/>
            <person name="Shigenobu S."/>
        </authorList>
    </citation>
    <scope>NUCLEOTIDE SEQUENCE [LARGE SCALE GENOMIC DNA]</scope>
</reference>
<evidence type="ECO:0000259" key="9">
    <source>
        <dbReference type="PROSITE" id="PS50271"/>
    </source>
</evidence>
<comment type="caution">
    <text evidence="10">The sequence shown here is derived from an EMBL/GenBank/DDBJ whole genome shotgun (WGS) entry which is preliminary data.</text>
</comment>
<feature type="compositionally biased region" description="Acidic residues" evidence="7">
    <location>
        <begin position="603"/>
        <end position="619"/>
    </location>
</feature>
<dbReference type="PANTHER" id="PTHR21646">
    <property type="entry name" value="UBIQUITIN CARBOXYL-TERMINAL HYDROLASE"/>
    <property type="match status" value="1"/>
</dbReference>
<comment type="catalytic activity">
    <reaction evidence="1">
        <text>Thiol-dependent hydrolysis of ester, thioester, amide, peptide and isopeptide bonds formed by the C-terminal Gly of ubiquitin (a 76-residue protein attached to proteins as an intracellular targeting signal).</text>
        <dbReference type="EC" id="3.4.19.12"/>
    </reaction>
</comment>
<dbReference type="SUPFAM" id="SSF54001">
    <property type="entry name" value="Cysteine proteinases"/>
    <property type="match status" value="1"/>
</dbReference>
<dbReference type="PROSITE" id="PS00972">
    <property type="entry name" value="USP_1"/>
    <property type="match status" value="1"/>
</dbReference>
<feature type="compositionally biased region" description="Polar residues" evidence="7">
    <location>
        <begin position="575"/>
        <end position="584"/>
    </location>
</feature>
<feature type="domain" description="USP" evidence="8">
    <location>
        <begin position="222"/>
        <end position="1171"/>
    </location>
</feature>
<organism evidence="10 11">
    <name type="scientific">Plakobranchus ocellatus</name>
    <dbReference type="NCBI Taxonomy" id="259542"/>
    <lineage>
        <taxon>Eukaryota</taxon>
        <taxon>Metazoa</taxon>
        <taxon>Spiralia</taxon>
        <taxon>Lophotrochozoa</taxon>
        <taxon>Mollusca</taxon>
        <taxon>Gastropoda</taxon>
        <taxon>Heterobranchia</taxon>
        <taxon>Euthyneura</taxon>
        <taxon>Panpulmonata</taxon>
        <taxon>Sacoglossa</taxon>
        <taxon>Placobranchoidea</taxon>
        <taxon>Plakobranchidae</taxon>
        <taxon>Plakobranchus</taxon>
    </lineage>
</organism>
<evidence type="ECO:0000259" key="8">
    <source>
        <dbReference type="PROSITE" id="PS50235"/>
    </source>
</evidence>
<feature type="region of interest" description="Disordered" evidence="7">
    <location>
        <begin position="1106"/>
        <end position="1130"/>
    </location>
</feature>
<protein>
    <recommendedName>
        <fullName evidence="2">ubiquitinyl hydrolase 1</fullName>
        <ecNumber evidence="2">3.4.19.12</ecNumber>
    </recommendedName>
</protein>
<evidence type="ECO:0000256" key="1">
    <source>
        <dbReference type="ARBA" id="ARBA00000707"/>
    </source>
</evidence>
<dbReference type="GO" id="GO:0004843">
    <property type="term" value="F:cysteine-type deubiquitinase activity"/>
    <property type="evidence" value="ECO:0007669"/>
    <property type="project" value="UniProtKB-EC"/>
</dbReference>
<accession>A0AAV4DT67</accession>
<keyword evidence="4 6" id="KW-0863">Zinc-finger</keyword>
<feature type="compositionally biased region" description="Basic and acidic residues" evidence="7">
    <location>
        <begin position="587"/>
        <end position="602"/>
    </location>
</feature>
<dbReference type="Gene3D" id="3.30.40.10">
    <property type="entry name" value="Zinc/RING finger domain, C3HC4 (zinc finger)"/>
    <property type="match status" value="1"/>
</dbReference>
<dbReference type="InterPro" id="IPR001607">
    <property type="entry name" value="Znf_UBP"/>
</dbReference>
<dbReference type="GO" id="GO:0016579">
    <property type="term" value="P:protein deubiquitination"/>
    <property type="evidence" value="ECO:0007669"/>
    <property type="project" value="InterPro"/>
</dbReference>
<feature type="region of interest" description="Disordered" evidence="7">
    <location>
        <begin position="467"/>
        <end position="658"/>
    </location>
</feature>
<name>A0AAV4DT67_9GAST</name>
<keyword evidence="5" id="KW-0862">Zinc</keyword>
<feature type="region of interest" description="Disordered" evidence="7">
    <location>
        <begin position="269"/>
        <end position="296"/>
    </location>
</feature>
<feature type="compositionally biased region" description="Polar residues" evidence="7">
    <location>
        <begin position="557"/>
        <end position="566"/>
    </location>
</feature>
<gene>
    <name evidence="10" type="ORF">PoB_007377600</name>
</gene>
<feature type="compositionally biased region" description="Basic and acidic residues" evidence="7">
    <location>
        <begin position="485"/>
        <end position="495"/>
    </location>
</feature>
<dbReference type="PROSITE" id="PS50235">
    <property type="entry name" value="USP_3"/>
    <property type="match status" value="1"/>
</dbReference>
<dbReference type="CDD" id="cd02667">
    <property type="entry name" value="Peptidase_C19K"/>
    <property type="match status" value="1"/>
</dbReference>
<dbReference type="Pfam" id="PF02148">
    <property type="entry name" value="zf-UBP"/>
    <property type="match status" value="1"/>
</dbReference>
<feature type="region of interest" description="Disordered" evidence="7">
    <location>
        <begin position="15"/>
        <end position="48"/>
    </location>
</feature>
<keyword evidence="3" id="KW-0479">Metal-binding</keyword>
<dbReference type="Pfam" id="PF00443">
    <property type="entry name" value="UCH"/>
    <property type="match status" value="2"/>
</dbReference>
<evidence type="ECO:0000256" key="7">
    <source>
        <dbReference type="SAM" id="MobiDB-lite"/>
    </source>
</evidence>
<feature type="compositionally biased region" description="Polar residues" evidence="7">
    <location>
        <begin position="1112"/>
        <end position="1123"/>
    </location>
</feature>
<keyword evidence="11" id="KW-1185">Reference proteome</keyword>
<feature type="compositionally biased region" description="Basic and acidic residues" evidence="7">
    <location>
        <begin position="542"/>
        <end position="553"/>
    </location>
</feature>
<evidence type="ECO:0000256" key="3">
    <source>
        <dbReference type="ARBA" id="ARBA00022723"/>
    </source>
</evidence>